<reference evidence="1 2" key="1">
    <citation type="submission" date="2013-01" db="EMBL/GenBank/DDBJ databases">
        <authorList>
            <person name="Harkins D.M."/>
            <person name="Durkin A.S."/>
            <person name="Brinkac L.M."/>
            <person name="Haft D.H."/>
            <person name="Selengut J.D."/>
            <person name="Sanka R."/>
            <person name="DePew J."/>
            <person name="Purushe J."/>
            <person name="Tulsiani S.M."/>
            <person name="Graham G.C."/>
            <person name="Burns M.-A."/>
            <person name="Dohnt M.F."/>
            <person name="Smythe L.D."/>
            <person name="McKay D.B."/>
            <person name="Craig S.B."/>
            <person name="Vinetz J.M."/>
            <person name="Sutton G.G."/>
            <person name="Nierman W.C."/>
            <person name="Fouts D.E."/>
        </authorList>
    </citation>
    <scope>NUCLEOTIDE SEQUENCE [LARGE SCALE GENOMIC DNA]</scope>
    <source>
        <strain evidence="1 2">LT2116</strain>
    </source>
</reference>
<dbReference type="Proteomes" id="UP000011770">
    <property type="component" value="Unassembled WGS sequence"/>
</dbReference>
<name>M3EN71_9LEPT</name>
<accession>M3EN71</accession>
<comment type="caution">
    <text evidence="1">The sequence shown here is derived from an EMBL/GenBank/DDBJ whole genome shotgun (WGS) entry which is preliminary data.</text>
</comment>
<dbReference type="AlphaFoldDB" id="M3EN71"/>
<proteinExistence type="predicted"/>
<sequence length="137" mass="16191">MFHQYAGENKARWLICIGKNGILSELSYFHLATTTTSYHSDKISQNAYFKIDKDKYAFFDSDCFIYFQERIFTLQQIEIEQHKEKIEFKGIINLDDMQKIYLGYWFYKTIPPIDLRGIKSSLENIGVKSLPDPKKNL</sequence>
<evidence type="ECO:0000313" key="1">
    <source>
        <dbReference type="EMBL" id="EMF82493.1"/>
    </source>
</evidence>
<gene>
    <name evidence="1" type="ORF">LEP1GSC188_0232</name>
</gene>
<evidence type="ECO:0000313" key="2">
    <source>
        <dbReference type="Proteomes" id="UP000011770"/>
    </source>
</evidence>
<protein>
    <submittedName>
        <fullName evidence="1">Uncharacterized protein</fullName>
    </submittedName>
</protein>
<organism evidence="1 2">
    <name type="scientific">Leptospira weilii serovar Topaz str. LT2116</name>
    <dbReference type="NCBI Taxonomy" id="1088540"/>
    <lineage>
        <taxon>Bacteria</taxon>
        <taxon>Pseudomonadati</taxon>
        <taxon>Spirochaetota</taxon>
        <taxon>Spirochaetia</taxon>
        <taxon>Leptospirales</taxon>
        <taxon>Leptospiraceae</taxon>
        <taxon>Leptospira</taxon>
    </lineage>
</organism>
<dbReference type="EMBL" id="AHOR02000022">
    <property type="protein sequence ID" value="EMF82493.1"/>
    <property type="molecule type" value="Genomic_DNA"/>
</dbReference>